<evidence type="ECO:0000313" key="2">
    <source>
        <dbReference type="Proteomes" id="UP000030671"/>
    </source>
</evidence>
<evidence type="ECO:0000313" key="1">
    <source>
        <dbReference type="EMBL" id="ETW76928.1"/>
    </source>
</evidence>
<protein>
    <submittedName>
        <fullName evidence="1">Uncharacterized protein</fullName>
    </submittedName>
</protein>
<dbReference type="InParanoid" id="W4JTR1"/>
<dbReference type="HOGENOM" id="CLU_847461_0_0_1"/>
<dbReference type="RefSeq" id="XP_009551788.1">
    <property type="nucleotide sequence ID" value="XM_009553493.1"/>
</dbReference>
<sequence length="328" mass="35223">MSASKRILVGSEMSVQSQAFNSIAIKSSALSRASGNMKADGLSLRNLTISGTGLTTAQNHASCITLCAVGLFVWEEPHSIFAGCGVVGSWCQGTLMFMQETWQRWAKDEKFGASRLEASTLVSEPLLFSATILVLRVWPVQASLSVLIDAEVMGPTDPAMSLTNSITVTTITKLSKDLSNWPIYKDRVKTAIESKVGLSQHLAGASQQPTEPALPPADAKTEVINAYDKAPFNKMALYSQGGFKKGKGKRGKKANESLSGKKCNNYGLTNHIAADCFRPGGGKEGQWLASMHRPGEHKKAHNAGSGNIAFVEEDDPKFGFLASFDFNC</sequence>
<dbReference type="Proteomes" id="UP000030671">
    <property type="component" value="Unassembled WGS sequence"/>
</dbReference>
<dbReference type="eggNOG" id="KOG0017">
    <property type="taxonomic scope" value="Eukaryota"/>
</dbReference>
<reference evidence="1 2" key="1">
    <citation type="journal article" date="2012" name="New Phytol.">
        <title>Insight into trade-off between wood decay and parasitism from the genome of a fungal forest pathogen.</title>
        <authorList>
            <person name="Olson A."/>
            <person name="Aerts A."/>
            <person name="Asiegbu F."/>
            <person name="Belbahri L."/>
            <person name="Bouzid O."/>
            <person name="Broberg A."/>
            <person name="Canback B."/>
            <person name="Coutinho P.M."/>
            <person name="Cullen D."/>
            <person name="Dalman K."/>
            <person name="Deflorio G."/>
            <person name="van Diepen L.T."/>
            <person name="Dunand C."/>
            <person name="Duplessis S."/>
            <person name="Durling M."/>
            <person name="Gonthier P."/>
            <person name="Grimwood J."/>
            <person name="Fossdal C.G."/>
            <person name="Hansson D."/>
            <person name="Henrissat B."/>
            <person name="Hietala A."/>
            <person name="Himmelstrand K."/>
            <person name="Hoffmeister D."/>
            <person name="Hogberg N."/>
            <person name="James T.Y."/>
            <person name="Karlsson M."/>
            <person name="Kohler A."/>
            <person name="Kues U."/>
            <person name="Lee Y.H."/>
            <person name="Lin Y.C."/>
            <person name="Lind M."/>
            <person name="Lindquist E."/>
            <person name="Lombard V."/>
            <person name="Lucas S."/>
            <person name="Lunden K."/>
            <person name="Morin E."/>
            <person name="Murat C."/>
            <person name="Park J."/>
            <person name="Raffaello T."/>
            <person name="Rouze P."/>
            <person name="Salamov A."/>
            <person name="Schmutz J."/>
            <person name="Solheim H."/>
            <person name="Stahlberg J."/>
            <person name="Velez H."/>
            <person name="de Vries R.P."/>
            <person name="Wiebenga A."/>
            <person name="Woodward S."/>
            <person name="Yakovlev I."/>
            <person name="Garbelotto M."/>
            <person name="Martin F."/>
            <person name="Grigoriev I.V."/>
            <person name="Stenlid J."/>
        </authorList>
    </citation>
    <scope>NUCLEOTIDE SEQUENCE [LARGE SCALE GENOMIC DNA]</scope>
    <source>
        <strain evidence="1 2">TC 32-1</strain>
    </source>
</reference>
<dbReference type="KEGG" id="hir:HETIRDRAFT_430186"/>
<name>W4JTR1_HETIT</name>
<proteinExistence type="predicted"/>
<dbReference type="OrthoDB" id="3269759at2759"/>
<dbReference type="GeneID" id="20674427"/>
<dbReference type="EMBL" id="KI925464">
    <property type="protein sequence ID" value="ETW76928.1"/>
    <property type="molecule type" value="Genomic_DNA"/>
</dbReference>
<accession>W4JTR1</accession>
<dbReference type="AlphaFoldDB" id="W4JTR1"/>
<keyword evidence="2" id="KW-1185">Reference proteome</keyword>
<organism evidence="1 2">
    <name type="scientific">Heterobasidion irregulare (strain TC 32-1)</name>
    <dbReference type="NCBI Taxonomy" id="747525"/>
    <lineage>
        <taxon>Eukaryota</taxon>
        <taxon>Fungi</taxon>
        <taxon>Dikarya</taxon>
        <taxon>Basidiomycota</taxon>
        <taxon>Agaricomycotina</taxon>
        <taxon>Agaricomycetes</taxon>
        <taxon>Russulales</taxon>
        <taxon>Bondarzewiaceae</taxon>
        <taxon>Heterobasidion</taxon>
        <taxon>Heterobasidion annosum species complex</taxon>
    </lineage>
</organism>
<gene>
    <name evidence="1" type="ORF">HETIRDRAFT_430186</name>
</gene>